<comment type="caution">
    <text evidence="11">The sequence shown here is derived from an EMBL/GenBank/DDBJ whole genome shotgun (WGS) entry which is preliminary data.</text>
</comment>
<proteinExistence type="inferred from homology"/>
<dbReference type="InterPro" id="IPR033132">
    <property type="entry name" value="GH_1_N_CS"/>
</dbReference>
<dbReference type="PANTHER" id="PTHR10353:SF326">
    <property type="entry name" value="4-HYDROXY-7-METHOXY-3-OXO-3,4-DIHYDRO-2H-1,4-BENZOXAZIN-2-YL GLUCOSIDE BETA-D-GLUCOSIDASE 1, CHLOROPLASTIC"/>
    <property type="match status" value="1"/>
</dbReference>
<name>A0A921U6H8_SORBI</name>
<comment type="subcellular location">
    <subcellularLocation>
        <location evidence="1">Plastid</location>
        <location evidence="1">Chloroplast</location>
    </subcellularLocation>
</comment>
<dbReference type="GO" id="GO:0005975">
    <property type="term" value="P:carbohydrate metabolic process"/>
    <property type="evidence" value="ECO:0007669"/>
    <property type="project" value="InterPro"/>
</dbReference>
<keyword evidence="8" id="KW-0326">Glycosidase</keyword>
<evidence type="ECO:0000313" key="12">
    <source>
        <dbReference type="Proteomes" id="UP000807115"/>
    </source>
</evidence>
<evidence type="ECO:0000256" key="1">
    <source>
        <dbReference type="ARBA" id="ARBA00004229"/>
    </source>
</evidence>
<organism evidence="11 12">
    <name type="scientific">Sorghum bicolor</name>
    <name type="common">Sorghum</name>
    <name type="synonym">Sorghum vulgare</name>
    <dbReference type="NCBI Taxonomy" id="4558"/>
    <lineage>
        <taxon>Eukaryota</taxon>
        <taxon>Viridiplantae</taxon>
        <taxon>Streptophyta</taxon>
        <taxon>Embryophyta</taxon>
        <taxon>Tracheophyta</taxon>
        <taxon>Spermatophyta</taxon>
        <taxon>Magnoliopsida</taxon>
        <taxon>Liliopsida</taxon>
        <taxon>Poales</taxon>
        <taxon>Poaceae</taxon>
        <taxon>PACMAD clade</taxon>
        <taxon>Panicoideae</taxon>
        <taxon>Andropogonodae</taxon>
        <taxon>Andropogoneae</taxon>
        <taxon>Sorghinae</taxon>
        <taxon>Sorghum</taxon>
    </lineage>
</organism>
<dbReference type="EMBL" id="CM027687">
    <property type="protein sequence ID" value="KAG0520572.1"/>
    <property type="molecule type" value="Genomic_DNA"/>
</dbReference>
<dbReference type="PANTHER" id="PTHR10353">
    <property type="entry name" value="GLYCOSYL HYDROLASE"/>
    <property type="match status" value="1"/>
</dbReference>
<evidence type="ECO:0000256" key="8">
    <source>
        <dbReference type="ARBA" id="ARBA00023295"/>
    </source>
</evidence>
<dbReference type="PROSITE" id="PS00653">
    <property type="entry name" value="GLYCOSYL_HYDROL_F1_2"/>
    <property type="match status" value="1"/>
</dbReference>
<reference evidence="11" key="1">
    <citation type="journal article" date="2019" name="BMC Genomics">
        <title>A new reference genome for Sorghum bicolor reveals high levels of sequence similarity between sweet and grain genotypes: implications for the genetics of sugar metabolism.</title>
        <authorList>
            <person name="Cooper E.A."/>
            <person name="Brenton Z.W."/>
            <person name="Flinn B.S."/>
            <person name="Jenkins J."/>
            <person name="Shu S."/>
            <person name="Flowers D."/>
            <person name="Luo F."/>
            <person name="Wang Y."/>
            <person name="Xia P."/>
            <person name="Barry K."/>
            <person name="Daum C."/>
            <person name="Lipzen A."/>
            <person name="Yoshinaga Y."/>
            <person name="Schmutz J."/>
            <person name="Saski C."/>
            <person name="Vermerris W."/>
            <person name="Kresovich S."/>
        </authorList>
    </citation>
    <scope>NUCLEOTIDE SEQUENCE</scope>
</reference>
<dbReference type="InterPro" id="IPR001360">
    <property type="entry name" value="Glyco_hydro_1"/>
</dbReference>
<evidence type="ECO:0000256" key="7">
    <source>
        <dbReference type="ARBA" id="ARBA00023157"/>
    </source>
</evidence>
<evidence type="ECO:0000256" key="9">
    <source>
        <dbReference type="RuleBase" id="RU003690"/>
    </source>
</evidence>
<dbReference type="Proteomes" id="UP000807115">
    <property type="component" value="Chromosome 8"/>
</dbReference>
<dbReference type="GO" id="GO:0009507">
    <property type="term" value="C:chloroplast"/>
    <property type="evidence" value="ECO:0007669"/>
    <property type="project" value="UniProtKB-SubCell"/>
</dbReference>
<keyword evidence="3" id="KW-0150">Chloroplast</keyword>
<dbReference type="SUPFAM" id="SSF51445">
    <property type="entry name" value="(Trans)glycosidases"/>
    <property type="match status" value="1"/>
</dbReference>
<protein>
    <recommendedName>
        <fullName evidence="13">Beta-glucosidase</fullName>
    </recommendedName>
</protein>
<dbReference type="Gene3D" id="3.20.20.80">
    <property type="entry name" value="Glycosidases"/>
    <property type="match status" value="1"/>
</dbReference>
<dbReference type="GO" id="GO:0008422">
    <property type="term" value="F:beta-glucosidase activity"/>
    <property type="evidence" value="ECO:0007669"/>
    <property type="project" value="UniProtKB-ARBA"/>
</dbReference>
<evidence type="ECO:0008006" key="13">
    <source>
        <dbReference type="Google" id="ProtNLM"/>
    </source>
</evidence>
<evidence type="ECO:0000256" key="6">
    <source>
        <dbReference type="ARBA" id="ARBA00022946"/>
    </source>
</evidence>
<feature type="region of interest" description="Disordered" evidence="10">
    <location>
        <begin position="29"/>
        <end position="51"/>
    </location>
</feature>
<keyword evidence="6" id="KW-0809">Transit peptide</keyword>
<evidence type="ECO:0000256" key="2">
    <source>
        <dbReference type="ARBA" id="ARBA00010838"/>
    </source>
</evidence>
<dbReference type="AlphaFoldDB" id="A0A921U6H8"/>
<comment type="similarity">
    <text evidence="2 9">Belongs to the glycosyl hydrolase 1 family.</text>
</comment>
<dbReference type="EMBL" id="CM027687">
    <property type="protein sequence ID" value="KAG0520573.1"/>
    <property type="molecule type" value="Genomic_DNA"/>
</dbReference>
<gene>
    <name evidence="11" type="ORF">BDA96_08G086000</name>
</gene>
<keyword evidence="4" id="KW-0934">Plastid</keyword>
<dbReference type="InterPro" id="IPR017853">
    <property type="entry name" value="GH"/>
</dbReference>
<keyword evidence="5" id="KW-0378">Hydrolase</keyword>
<keyword evidence="7" id="KW-1015">Disulfide bond</keyword>
<sequence>MALLLASAMNHTAHPAELRSHLGRPNNESFSRHHLCSSPQNISKRRSNLSFRPRAQTISSEPGIHMLSPWEIPRRDWFPPSFLFGAATASYQIEGAWNEDGKGPSTWDHFCHNFPEWIVDRSNGDVAADSYHMYAEDVRLLKEMGMDAYRFSISWPRILPKGTLAGGINEKGVEYYNKLIDLLLENGMEPYITIFHWDAPQALVDTYGGFLDERIIKDYTDFAKVCFEKFGTLLQNEALVDVQNGQKPRPFCGPGLKTPLAPVRVTNRC</sequence>
<evidence type="ECO:0000313" key="11">
    <source>
        <dbReference type="EMBL" id="KAG0520572.1"/>
    </source>
</evidence>
<evidence type="ECO:0000256" key="10">
    <source>
        <dbReference type="SAM" id="MobiDB-lite"/>
    </source>
</evidence>
<dbReference type="Pfam" id="PF00232">
    <property type="entry name" value="Glyco_hydro_1"/>
    <property type="match status" value="1"/>
</dbReference>
<evidence type="ECO:0000256" key="4">
    <source>
        <dbReference type="ARBA" id="ARBA00022640"/>
    </source>
</evidence>
<accession>A0A921U6H8</accession>
<reference evidence="11" key="2">
    <citation type="submission" date="2020-10" db="EMBL/GenBank/DDBJ databases">
        <authorList>
            <person name="Cooper E.A."/>
            <person name="Brenton Z.W."/>
            <person name="Flinn B.S."/>
            <person name="Jenkins J."/>
            <person name="Shu S."/>
            <person name="Flowers D."/>
            <person name="Luo F."/>
            <person name="Wang Y."/>
            <person name="Xia P."/>
            <person name="Barry K."/>
            <person name="Daum C."/>
            <person name="Lipzen A."/>
            <person name="Yoshinaga Y."/>
            <person name="Schmutz J."/>
            <person name="Saski C."/>
            <person name="Vermerris W."/>
            <person name="Kresovich S."/>
        </authorList>
    </citation>
    <scope>NUCLEOTIDE SEQUENCE</scope>
</reference>
<evidence type="ECO:0000256" key="3">
    <source>
        <dbReference type="ARBA" id="ARBA00022528"/>
    </source>
</evidence>
<evidence type="ECO:0000256" key="5">
    <source>
        <dbReference type="ARBA" id="ARBA00022801"/>
    </source>
</evidence>